<gene>
    <name evidence="4" type="ORF">EJB05_45280</name>
</gene>
<dbReference type="GO" id="GO:0016020">
    <property type="term" value="C:membrane"/>
    <property type="evidence" value="ECO:0007669"/>
    <property type="project" value="InterPro"/>
</dbReference>
<feature type="compositionally biased region" description="Basic and acidic residues" evidence="2">
    <location>
        <begin position="229"/>
        <end position="241"/>
    </location>
</feature>
<evidence type="ECO:0000256" key="3">
    <source>
        <dbReference type="SAM" id="Phobius"/>
    </source>
</evidence>
<dbReference type="EMBL" id="RWGY01000039">
    <property type="protein sequence ID" value="TVU11680.1"/>
    <property type="molecule type" value="Genomic_DNA"/>
</dbReference>
<dbReference type="PANTHER" id="PTHR11206">
    <property type="entry name" value="MULTIDRUG RESISTANCE PROTEIN"/>
    <property type="match status" value="1"/>
</dbReference>
<dbReference type="Proteomes" id="UP000324897">
    <property type="component" value="Chromosome 3"/>
</dbReference>
<dbReference type="OrthoDB" id="2126698at2759"/>
<evidence type="ECO:0008006" key="6">
    <source>
        <dbReference type="Google" id="ProtNLM"/>
    </source>
</evidence>
<evidence type="ECO:0000313" key="4">
    <source>
        <dbReference type="EMBL" id="TVU11680.1"/>
    </source>
</evidence>
<evidence type="ECO:0000256" key="2">
    <source>
        <dbReference type="SAM" id="MobiDB-lite"/>
    </source>
</evidence>
<sequence length="241" mass="26921">MLTLSVAANRQAVAFWNQPIIKPVTILMLRSWYLPSVIVGFCSLNTGDLMFMVPYGLSSAVSTRVSNEFGTGQPEAAKLAARVVIFIALSAGMVIGFTMILLRNFWGHLYSNESEVVTLQEWCRFLQYRSSQMGFIVVSLKFLVIRVLTGCGMQKIGARINLGAFYVAGIPMALLHAFVLHLNGMGLWLGIVCGNLTKLVLLMWITLRINWEKEATKAKDTTVEGQRQSLDETRQLLDQRK</sequence>
<feature type="transmembrane region" description="Helical" evidence="3">
    <location>
        <begin position="32"/>
        <end position="58"/>
    </location>
</feature>
<feature type="transmembrane region" description="Helical" evidence="3">
    <location>
        <begin position="185"/>
        <end position="207"/>
    </location>
</feature>
<comment type="caution">
    <text evidence="4">The sequence shown here is derived from an EMBL/GenBank/DDBJ whole genome shotgun (WGS) entry which is preliminary data.</text>
</comment>
<name>A0A5J9TJX8_9POAL</name>
<feature type="transmembrane region" description="Helical" evidence="3">
    <location>
        <begin position="126"/>
        <end position="148"/>
    </location>
</feature>
<dbReference type="InterPro" id="IPR002528">
    <property type="entry name" value="MATE_fam"/>
</dbReference>
<keyword evidence="3" id="KW-0812">Transmembrane</keyword>
<evidence type="ECO:0000313" key="5">
    <source>
        <dbReference type="Proteomes" id="UP000324897"/>
    </source>
</evidence>
<reference evidence="4 5" key="1">
    <citation type="journal article" date="2019" name="Sci. Rep.">
        <title>A high-quality genome of Eragrostis curvula grass provides insights into Poaceae evolution and supports new strategies to enhance forage quality.</title>
        <authorList>
            <person name="Carballo J."/>
            <person name="Santos B.A.C.M."/>
            <person name="Zappacosta D."/>
            <person name="Garbus I."/>
            <person name="Selva J.P."/>
            <person name="Gallo C.A."/>
            <person name="Diaz A."/>
            <person name="Albertini E."/>
            <person name="Caccamo M."/>
            <person name="Echenique V."/>
        </authorList>
    </citation>
    <scope>NUCLEOTIDE SEQUENCE [LARGE SCALE GENOMIC DNA]</scope>
    <source>
        <strain evidence="5">cv. Victoria</strain>
        <tissue evidence="4">Leaf</tissue>
    </source>
</reference>
<dbReference type="Pfam" id="PF01554">
    <property type="entry name" value="MatE"/>
    <property type="match status" value="1"/>
</dbReference>
<keyword evidence="3" id="KW-1133">Transmembrane helix</keyword>
<dbReference type="AlphaFoldDB" id="A0A5J9TJX8"/>
<feature type="non-terminal residue" evidence="4">
    <location>
        <position position="1"/>
    </location>
</feature>
<proteinExistence type="inferred from homology"/>
<feature type="region of interest" description="Disordered" evidence="2">
    <location>
        <begin position="220"/>
        <end position="241"/>
    </location>
</feature>
<keyword evidence="3" id="KW-0472">Membrane</keyword>
<accession>A0A5J9TJX8</accession>
<feature type="transmembrane region" description="Helical" evidence="3">
    <location>
        <begin position="160"/>
        <end position="179"/>
    </location>
</feature>
<protein>
    <recommendedName>
        <fullName evidence="6">Polysaccharide biosynthesis protein C-terminal domain-containing protein</fullName>
    </recommendedName>
</protein>
<dbReference type="GO" id="GO:0015297">
    <property type="term" value="F:antiporter activity"/>
    <property type="evidence" value="ECO:0007669"/>
    <property type="project" value="InterPro"/>
</dbReference>
<feature type="transmembrane region" description="Helical" evidence="3">
    <location>
        <begin position="79"/>
        <end position="106"/>
    </location>
</feature>
<keyword evidence="5" id="KW-1185">Reference proteome</keyword>
<dbReference type="Gramene" id="TVU11680">
    <property type="protein sequence ID" value="TVU11680"/>
    <property type="gene ID" value="EJB05_45280"/>
</dbReference>
<organism evidence="4 5">
    <name type="scientific">Eragrostis curvula</name>
    <name type="common">weeping love grass</name>
    <dbReference type="NCBI Taxonomy" id="38414"/>
    <lineage>
        <taxon>Eukaryota</taxon>
        <taxon>Viridiplantae</taxon>
        <taxon>Streptophyta</taxon>
        <taxon>Embryophyta</taxon>
        <taxon>Tracheophyta</taxon>
        <taxon>Spermatophyta</taxon>
        <taxon>Magnoliopsida</taxon>
        <taxon>Liliopsida</taxon>
        <taxon>Poales</taxon>
        <taxon>Poaceae</taxon>
        <taxon>PACMAD clade</taxon>
        <taxon>Chloridoideae</taxon>
        <taxon>Eragrostideae</taxon>
        <taxon>Eragrostidinae</taxon>
        <taxon>Eragrostis</taxon>
    </lineage>
</organism>
<comment type="similarity">
    <text evidence="1">Belongs to the multi antimicrobial extrusion (MATE) (TC 2.A.66.1) family.</text>
</comment>
<evidence type="ECO:0000256" key="1">
    <source>
        <dbReference type="ARBA" id="ARBA00010199"/>
    </source>
</evidence>
<dbReference type="GO" id="GO:0042910">
    <property type="term" value="F:xenobiotic transmembrane transporter activity"/>
    <property type="evidence" value="ECO:0007669"/>
    <property type="project" value="InterPro"/>
</dbReference>